<dbReference type="EMBL" id="FWXN01000002">
    <property type="protein sequence ID" value="SMC38945.1"/>
    <property type="molecule type" value="Genomic_DNA"/>
</dbReference>
<organism evidence="1 2">
    <name type="scientific">Janibacter indicus</name>
    <dbReference type="NCBI Taxonomy" id="857417"/>
    <lineage>
        <taxon>Bacteria</taxon>
        <taxon>Bacillati</taxon>
        <taxon>Actinomycetota</taxon>
        <taxon>Actinomycetes</taxon>
        <taxon>Micrococcales</taxon>
        <taxon>Intrasporangiaceae</taxon>
        <taxon>Janibacter</taxon>
    </lineage>
</organism>
<protein>
    <submittedName>
        <fullName evidence="1">Uncharacterized protein</fullName>
    </submittedName>
</protein>
<dbReference type="AlphaFoldDB" id="A0A1W1YRW3"/>
<gene>
    <name evidence="1" type="ORF">SAMN06296429_102317</name>
</gene>
<dbReference type="Proteomes" id="UP000192634">
    <property type="component" value="Unassembled WGS sequence"/>
</dbReference>
<proteinExistence type="predicted"/>
<accession>A0A1W1YRW3</accession>
<sequence>MPTNLFKSSERFRGDLRSLRKGAEVRWPPSLCAPCNNDRSQPFDRALDQFETFVLTHLEVLGRWRRLTWADVYGPAWEQDAAHLARYFGKQMGCMLAAYRLPMPDELIQFLDGSPQCPTINFTLARNWRGIQGHKLMCAAGGDGLETFFGLLPATRYETDGATSGLDYGYFLAYIWVRLEWRDSGNFTGWWESPAAPLPLANGDLGSRWGWWRVMNSYRERPRTP</sequence>
<evidence type="ECO:0000313" key="2">
    <source>
        <dbReference type="Proteomes" id="UP000192634"/>
    </source>
</evidence>
<reference evidence="1 2" key="1">
    <citation type="submission" date="2017-04" db="EMBL/GenBank/DDBJ databases">
        <authorList>
            <person name="Afonso C.L."/>
            <person name="Miller P.J."/>
            <person name="Scott M.A."/>
            <person name="Spackman E."/>
            <person name="Goraichik I."/>
            <person name="Dimitrov K.M."/>
            <person name="Suarez D.L."/>
            <person name="Swayne D.E."/>
        </authorList>
    </citation>
    <scope>NUCLEOTIDE SEQUENCE [LARGE SCALE GENOMIC DNA]</scope>
    <source>
        <strain evidence="1 2">CGMCC 1.12511</strain>
    </source>
</reference>
<evidence type="ECO:0000313" key="1">
    <source>
        <dbReference type="EMBL" id="SMC38945.1"/>
    </source>
</evidence>
<name>A0A1W1YRW3_9MICO</name>